<accession>A0A225WBD5</accession>
<dbReference type="AlphaFoldDB" id="A0A225WBD5"/>
<sequence length="206" mass="23517">MDDLRWFKAVLQRPDHFSSIPIAEFSDLVEPDIEVYMDASGDGFCVLEFLRKLFLRQRFSEVEVASVPINIRELRSAVLAVLHWGPMWVRAAHEWANRRSSRHPTAQLYNRLLSLAEFQYNLTCSASHIPENLNVMVDAGSRAWVETASMTLKWSKLSASWMQVIIDPKFENLSTLWDRCCMATPWQALPLPNIDNTGINGALSHG</sequence>
<dbReference type="Proteomes" id="UP000198211">
    <property type="component" value="Unassembled WGS sequence"/>
</dbReference>
<comment type="caution">
    <text evidence="1">The sequence shown here is derived from an EMBL/GenBank/DDBJ whole genome shotgun (WGS) entry which is preliminary data.</text>
</comment>
<reference evidence="2" key="1">
    <citation type="submission" date="2017-03" db="EMBL/GenBank/DDBJ databases">
        <title>Phytopthora megakarya and P. palmivora, two closely related causual agents of cacao black pod achieved similar genome size and gene model numbers by different mechanisms.</title>
        <authorList>
            <person name="Ali S."/>
            <person name="Shao J."/>
            <person name="Larry D.J."/>
            <person name="Kronmiller B."/>
            <person name="Shen D."/>
            <person name="Strem M.D."/>
            <person name="Melnick R.L."/>
            <person name="Guiltinan M.J."/>
            <person name="Tyler B.M."/>
            <person name="Meinhardt L.W."/>
            <person name="Bailey B.A."/>
        </authorList>
    </citation>
    <scope>NUCLEOTIDE SEQUENCE [LARGE SCALE GENOMIC DNA]</scope>
    <source>
        <strain evidence="2">zdho120</strain>
    </source>
</reference>
<organism evidence="1 2">
    <name type="scientific">Phytophthora megakarya</name>
    <dbReference type="NCBI Taxonomy" id="4795"/>
    <lineage>
        <taxon>Eukaryota</taxon>
        <taxon>Sar</taxon>
        <taxon>Stramenopiles</taxon>
        <taxon>Oomycota</taxon>
        <taxon>Peronosporomycetes</taxon>
        <taxon>Peronosporales</taxon>
        <taxon>Peronosporaceae</taxon>
        <taxon>Phytophthora</taxon>
    </lineage>
</organism>
<dbReference type="STRING" id="4795.A0A225WBD5"/>
<evidence type="ECO:0008006" key="3">
    <source>
        <dbReference type="Google" id="ProtNLM"/>
    </source>
</evidence>
<evidence type="ECO:0000313" key="1">
    <source>
        <dbReference type="EMBL" id="OWZ14150.1"/>
    </source>
</evidence>
<name>A0A225WBD5_9STRA</name>
<dbReference type="EMBL" id="NBNE01001402">
    <property type="protein sequence ID" value="OWZ14150.1"/>
    <property type="molecule type" value="Genomic_DNA"/>
</dbReference>
<gene>
    <name evidence="1" type="ORF">PHMEG_00012405</name>
</gene>
<evidence type="ECO:0000313" key="2">
    <source>
        <dbReference type="Proteomes" id="UP000198211"/>
    </source>
</evidence>
<keyword evidence="2" id="KW-1185">Reference proteome</keyword>
<protein>
    <recommendedName>
        <fullName evidence="3">Reverse transcriptase</fullName>
    </recommendedName>
</protein>
<dbReference type="OrthoDB" id="124180at2759"/>
<proteinExistence type="predicted"/>